<reference evidence="2 3" key="1">
    <citation type="submission" date="2021-12" db="EMBL/GenBank/DDBJ databases">
        <title>Discovery of the Pendulisporaceae a myxobacterial family with distinct sporulation behavior and unique specialized metabolism.</title>
        <authorList>
            <person name="Garcia R."/>
            <person name="Popoff A."/>
            <person name="Bader C.D."/>
            <person name="Loehr J."/>
            <person name="Walesch S."/>
            <person name="Walt C."/>
            <person name="Boldt J."/>
            <person name="Bunk B."/>
            <person name="Haeckl F.J.F.P.J."/>
            <person name="Gunesch A.P."/>
            <person name="Birkelbach J."/>
            <person name="Nuebel U."/>
            <person name="Pietschmann T."/>
            <person name="Bach T."/>
            <person name="Mueller R."/>
        </authorList>
    </citation>
    <scope>NUCLEOTIDE SEQUENCE [LARGE SCALE GENOMIC DNA]</scope>
    <source>
        <strain evidence="2 3">MSr12523</strain>
    </source>
</reference>
<protein>
    <submittedName>
        <fullName evidence="2">Uncharacterized protein</fullName>
    </submittedName>
</protein>
<feature type="region of interest" description="Disordered" evidence="1">
    <location>
        <begin position="147"/>
        <end position="169"/>
    </location>
</feature>
<dbReference type="RefSeq" id="WP_394845988.1">
    <property type="nucleotide sequence ID" value="NZ_CP089982.1"/>
</dbReference>
<keyword evidence="3" id="KW-1185">Reference proteome</keyword>
<evidence type="ECO:0000313" key="2">
    <source>
        <dbReference type="EMBL" id="WXA95381.1"/>
    </source>
</evidence>
<proteinExistence type="predicted"/>
<gene>
    <name evidence="2" type="ORF">LZC95_00810</name>
</gene>
<sequence>MKSDRDPPPRLEDCSELDAVRRAIGAARADVPAQDRIGLLEAGLTAKLAALGGAIGGGFDGGGGGHGAGGGLGDGGAGAGGGLGGGGGLGAAGAGAAGAGAAGKTIVASFAAKVVGSAVLATGVATGGWYATHPADAPRPHVAVVASAAPAPPPPRPRESAPSQPEVAVLPKAPDKVVSAPKTSRAKEAPVESEVELLRRAQDQLQADPKRALGLCEVHKEQYPNGDLAQEREVLAIDALLRLHRRSDAEARAERFDRAYPTSAHRRRIDTLLTQ</sequence>
<evidence type="ECO:0000313" key="3">
    <source>
        <dbReference type="Proteomes" id="UP001379533"/>
    </source>
</evidence>
<accession>A0ABZ2K9Q7</accession>
<dbReference type="Proteomes" id="UP001379533">
    <property type="component" value="Chromosome"/>
</dbReference>
<dbReference type="EMBL" id="CP089982">
    <property type="protein sequence ID" value="WXA95381.1"/>
    <property type="molecule type" value="Genomic_DNA"/>
</dbReference>
<name>A0ABZ2K9Q7_9BACT</name>
<organism evidence="2 3">
    <name type="scientific">Pendulispora brunnea</name>
    <dbReference type="NCBI Taxonomy" id="2905690"/>
    <lineage>
        <taxon>Bacteria</taxon>
        <taxon>Pseudomonadati</taxon>
        <taxon>Myxococcota</taxon>
        <taxon>Myxococcia</taxon>
        <taxon>Myxococcales</taxon>
        <taxon>Sorangiineae</taxon>
        <taxon>Pendulisporaceae</taxon>
        <taxon>Pendulispora</taxon>
    </lineage>
</organism>
<evidence type="ECO:0000256" key="1">
    <source>
        <dbReference type="SAM" id="MobiDB-lite"/>
    </source>
</evidence>